<keyword evidence="5 8" id="KW-1133">Transmembrane helix</keyword>
<dbReference type="SUPFAM" id="SSF82866">
    <property type="entry name" value="Multidrug efflux transporter AcrB transmembrane domain"/>
    <property type="match status" value="2"/>
</dbReference>
<reference evidence="13" key="1">
    <citation type="submission" date="2017-02" db="UniProtKB">
        <authorList>
            <consortium name="WormBaseParasite"/>
        </authorList>
    </citation>
    <scope>IDENTIFICATION</scope>
</reference>
<keyword evidence="6 8" id="KW-0472">Membrane</keyword>
<keyword evidence="12" id="KW-1185">Reference proteome</keyword>
<dbReference type="InterPro" id="IPR003392">
    <property type="entry name" value="PTHD_SSD"/>
</dbReference>
<feature type="transmembrane region" description="Helical" evidence="8">
    <location>
        <begin position="400"/>
        <end position="419"/>
    </location>
</feature>
<dbReference type="Gene3D" id="1.20.1640.10">
    <property type="entry name" value="Multidrug efflux transporter AcrB transmembrane domain"/>
    <property type="match status" value="2"/>
</dbReference>
<dbReference type="Proteomes" id="UP000038040">
    <property type="component" value="Unplaced"/>
</dbReference>
<evidence type="ECO:0000256" key="6">
    <source>
        <dbReference type="ARBA" id="ARBA00023136"/>
    </source>
</evidence>
<keyword evidence="3" id="KW-1003">Cell membrane</keyword>
<dbReference type="AlphaFoldDB" id="A0A0N4UL74"/>
<feature type="domain" description="SSD" evidence="9">
    <location>
        <begin position="290"/>
        <end position="453"/>
    </location>
</feature>
<dbReference type="GO" id="GO:0005886">
    <property type="term" value="C:plasma membrane"/>
    <property type="evidence" value="ECO:0007669"/>
    <property type="project" value="UniProtKB-SubCell"/>
</dbReference>
<feature type="transmembrane region" description="Helical" evidence="8">
    <location>
        <begin position="288"/>
        <end position="308"/>
    </location>
</feature>
<keyword evidence="7" id="KW-0325">Glycoprotein</keyword>
<comment type="similarity">
    <text evidence="2">Belongs to the patched family.</text>
</comment>
<dbReference type="InterPro" id="IPR051697">
    <property type="entry name" value="Patched_domain-protein"/>
</dbReference>
<feature type="transmembrane region" description="Helical" evidence="8">
    <location>
        <begin position="846"/>
        <end position="865"/>
    </location>
</feature>
<dbReference type="GO" id="GO:0030659">
    <property type="term" value="C:cytoplasmic vesicle membrane"/>
    <property type="evidence" value="ECO:0007669"/>
    <property type="project" value="TreeGrafter"/>
</dbReference>
<evidence type="ECO:0000256" key="5">
    <source>
        <dbReference type="ARBA" id="ARBA00022989"/>
    </source>
</evidence>
<protein>
    <submittedName>
        <fullName evidence="13">SSD domain-containing protein</fullName>
    </submittedName>
</protein>
<dbReference type="PROSITE" id="PS50156">
    <property type="entry name" value="SSD"/>
    <property type="match status" value="1"/>
</dbReference>
<evidence type="ECO:0000313" key="13">
    <source>
        <dbReference type="WBParaSite" id="DME_0000853201-mRNA-1"/>
    </source>
</evidence>
<comment type="subcellular location">
    <subcellularLocation>
        <location evidence="1">Cell membrane</location>
        <topology evidence="1">Multi-pass membrane protein</topology>
    </subcellularLocation>
</comment>
<name>A0A0N4UL74_DRAME</name>
<evidence type="ECO:0000256" key="3">
    <source>
        <dbReference type="ARBA" id="ARBA00022475"/>
    </source>
</evidence>
<dbReference type="EMBL" id="UYYG01001215">
    <property type="protein sequence ID" value="VDN60426.1"/>
    <property type="molecule type" value="Genomic_DNA"/>
</dbReference>
<gene>
    <name evidence="10" type="ORF">DME_LOCUS10399</name>
</gene>
<dbReference type="InterPro" id="IPR000731">
    <property type="entry name" value="SSD"/>
</dbReference>
<feature type="transmembrane region" description="Helical" evidence="8">
    <location>
        <begin position="320"/>
        <end position="343"/>
    </location>
</feature>
<evidence type="ECO:0000256" key="8">
    <source>
        <dbReference type="SAM" id="Phobius"/>
    </source>
</evidence>
<keyword evidence="4 8" id="KW-0812">Transmembrane</keyword>
<dbReference type="GO" id="GO:0018996">
    <property type="term" value="P:molting cycle, collagen and cuticulin-based cuticle"/>
    <property type="evidence" value="ECO:0007669"/>
    <property type="project" value="TreeGrafter"/>
</dbReference>
<evidence type="ECO:0000256" key="2">
    <source>
        <dbReference type="ARBA" id="ARBA00005585"/>
    </source>
</evidence>
<feature type="transmembrane region" description="Helical" evidence="8">
    <location>
        <begin position="27"/>
        <end position="49"/>
    </location>
</feature>
<dbReference type="PANTHER" id="PTHR10796">
    <property type="entry name" value="PATCHED-RELATED"/>
    <property type="match status" value="1"/>
</dbReference>
<dbReference type="WBParaSite" id="DME_0000853201-mRNA-1">
    <property type="protein sequence ID" value="DME_0000853201-mRNA-1"/>
    <property type="gene ID" value="DME_0000853201"/>
</dbReference>
<reference evidence="10 12" key="2">
    <citation type="submission" date="2018-11" db="EMBL/GenBank/DDBJ databases">
        <authorList>
            <consortium name="Pathogen Informatics"/>
        </authorList>
    </citation>
    <scope>NUCLEOTIDE SEQUENCE [LARGE SCALE GENOMIC DNA]</scope>
</reference>
<evidence type="ECO:0000259" key="9">
    <source>
        <dbReference type="PROSITE" id="PS50156"/>
    </source>
</evidence>
<dbReference type="GO" id="GO:0006897">
    <property type="term" value="P:endocytosis"/>
    <property type="evidence" value="ECO:0007669"/>
    <property type="project" value="TreeGrafter"/>
</dbReference>
<dbReference type="FunFam" id="1.20.1640.10:FF:000013">
    <property type="entry name" value="PaTched Related family"/>
    <property type="match status" value="1"/>
</dbReference>
<evidence type="ECO:0000313" key="11">
    <source>
        <dbReference type="Proteomes" id="UP000038040"/>
    </source>
</evidence>
<dbReference type="Pfam" id="PF02460">
    <property type="entry name" value="Patched"/>
    <property type="match status" value="1"/>
</dbReference>
<evidence type="ECO:0000256" key="4">
    <source>
        <dbReference type="ARBA" id="ARBA00022692"/>
    </source>
</evidence>
<proteinExistence type="inferred from homology"/>
<feature type="transmembrane region" description="Helical" evidence="8">
    <location>
        <begin position="431"/>
        <end position="453"/>
    </location>
</feature>
<accession>A0A0N4UL74</accession>
<feature type="transmembrane region" description="Helical" evidence="8">
    <location>
        <begin position="814"/>
        <end position="834"/>
    </location>
</feature>
<evidence type="ECO:0000256" key="7">
    <source>
        <dbReference type="ARBA" id="ARBA00023180"/>
    </source>
</evidence>
<sequence>MKCLVPTLDKPLMKLFAWYTRNVLTDYYYLLFIFPILLTAILGSGFIWIKDLTVQNAKKLYTPISAPSWKEEQIMRELWPIDVNEFMPERTFEWNRYVYVVVHGKRRLDGVFPNILDQLYLKEIQDLDRNIVENIHFAMQDRWRTNRTNTIGKTVHFQDLCLSWHDECYRQTNLIKLLQNRQQLERHGIGITYPRANTDGTPIYLAYNIGGVDSHKNGTIKLVRGMRLWYFLRFDSPEYNAMSMKWEDEAATYIEKNFANNSHIEVHIQHSRLIDQGLTRNANRLKPYFSVTLIVLIFFTTFNAIKWTSIRIDWLRSKPWLALSGVLSSGLAIISGIGLLLWCGMIFAEITLVAPFLVLSIGVDDMFIAVAAWHNTEIAYPGKSDEILKYRMVEAMSESAVAIFITSITDILSFTVGCYTDIVAVRSFCAMTAACLLFTFLYHLTFFAAVMVISGKIQLRERNSFFPFLKTVDQYKEMKNAESYRKGQISNRFEAYNMKDLFQIIEMKLYSFWLLSLYGLAIMQQGLDFEKLLIKSDPIANTIAIEIELFHGGDQIEIAVVKAPDMTNEKNRKIIKKMIREFESMEYSMGVKGSQIWIREYEKYANSTGSYLANDHQSWVEGVYSWSQLYGLLAFFKTSSQSVSRDFVWENEGTLKNLSMKSFRFRIGVTQFNKPADLIRVTRIVRAISAKYLQFEVYSYQMSRSIADQIDVLLPNTLQNDTIAIFVLIIISLLFIPNPICTIWITLSILTMDIGVIGFLSLWNVKLDPISMMTILMSIGFSIEFCAHITYGFISNNNKLTPKERCVDTMEKLAWPVMHGSISTILGVTVLAFINSYMVLVFFKTIFLVIVIGVFHALILLPIALSCTANLTDHFMNSQHRKMNINCIVLSNS</sequence>
<feature type="transmembrane region" description="Helical" evidence="8">
    <location>
        <begin position="775"/>
        <end position="794"/>
    </location>
</feature>
<dbReference type="PANTHER" id="PTHR10796:SF91">
    <property type="entry name" value="SSD DOMAIN-CONTAINING PROTEIN"/>
    <property type="match status" value="1"/>
</dbReference>
<feature type="transmembrane region" description="Helical" evidence="8">
    <location>
        <begin position="718"/>
        <end position="736"/>
    </location>
</feature>
<evidence type="ECO:0000256" key="1">
    <source>
        <dbReference type="ARBA" id="ARBA00004651"/>
    </source>
</evidence>
<evidence type="ECO:0000313" key="12">
    <source>
        <dbReference type="Proteomes" id="UP000274756"/>
    </source>
</evidence>
<organism evidence="11 13">
    <name type="scientific">Dracunculus medinensis</name>
    <name type="common">Guinea worm</name>
    <dbReference type="NCBI Taxonomy" id="318479"/>
    <lineage>
        <taxon>Eukaryota</taxon>
        <taxon>Metazoa</taxon>
        <taxon>Ecdysozoa</taxon>
        <taxon>Nematoda</taxon>
        <taxon>Chromadorea</taxon>
        <taxon>Rhabditida</taxon>
        <taxon>Spirurina</taxon>
        <taxon>Dracunculoidea</taxon>
        <taxon>Dracunculidae</taxon>
        <taxon>Dracunculus</taxon>
    </lineage>
</organism>
<evidence type="ECO:0000313" key="10">
    <source>
        <dbReference type="EMBL" id="VDN60426.1"/>
    </source>
</evidence>
<dbReference type="OrthoDB" id="6510177at2759"/>
<dbReference type="Proteomes" id="UP000274756">
    <property type="component" value="Unassembled WGS sequence"/>
</dbReference>